<feature type="transmembrane region" description="Helical" evidence="1">
    <location>
        <begin position="45"/>
        <end position="66"/>
    </location>
</feature>
<evidence type="ECO:0000313" key="3">
    <source>
        <dbReference type="EMBL" id="MFC3126744.1"/>
    </source>
</evidence>
<evidence type="ECO:0000256" key="1">
    <source>
        <dbReference type="SAM" id="Phobius"/>
    </source>
</evidence>
<dbReference type="InterPro" id="IPR009936">
    <property type="entry name" value="DUF1468"/>
</dbReference>
<dbReference type="Pfam" id="PF07331">
    <property type="entry name" value="TctB"/>
    <property type="match status" value="1"/>
</dbReference>
<keyword evidence="1" id="KW-1133">Transmembrane helix</keyword>
<feature type="domain" description="DUF1468" evidence="2">
    <location>
        <begin position="13"/>
        <end position="152"/>
    </location>
</feature>
<evidence type="ECO:0000259" key="2">
    <source>
        <dbReference type="Pfam" id="PF07331"/>
    </source>
</evidence>
<proteinExistence type="predicted"/>
<accession>A0ABV7G5C0</accession>
<protein>
    <submittedName>
        <fullName evidence="3">Tripartite tricarboxylate transporter TctB family protein</fullName>
    </submittedName>
</protein>
<name>A0ABV7G5C0_9PROT</name>
<feature type="transmembrane region" description="Helical" evidence="1">
    <location>
        <begin position="87"/>
        <end position="111"/>
    </location>
</feature>
<keyword evidence="1" id="KW-0472">Membrane</keyword>
<organism evidence="3 4">
    <name type="scientific">Teichococcus globiformis</name>
    <dbReference type="NCBI Taxonomy" id="2307229"/>
    <lineage>
        <taxon>Bacteria</taxon>
        <taxon>Pseudomonadati</taxon>
        <taxon>Pseudomonadota</taxon>
        <taxon>Alphaproteobacteria</taxon>
        <taxon>Acetobacterales</taxon>
        <taxon>Roseomonadaceae</taxon>
        <taxon>Roseomonas</taxon>
    </lineage>
</organism>
<sequence length="162" mass="16643">MERAKPGAGPDLAVGLFVVALGLLCLWQAVAIPVTPLYAQVGPKFMPYVIGALVTSVGIGLSVTALRGGWSHTLEEVEHLPPTNWRAIGLLGAGLVANLVLIGTLGFVFAATAQFVLVAAAFGSRHPLRDFGIGVAVAFGAFLAFDKLLGVNIGAGILEGIL</sequence>
<gene>
    <name evidence="3" type="ORF">ACFOD4_16895</name>
</gene>
<comment type="caution">
    <text evidence="3">The sequence shown here is derived from an EMBL/GenBank/DDBJ whole genome shotgun (WGS) entry which is preliminary data.</text>
</comment>
<dbReference type="Proteomes" id="UP001595593">
    <property type="component" value="Unassembled WGS sequence"/>
</dbReference>
<dbReference type="RefSeq" id="WP_379598290.1">
    <property type="nucleotide sequence ID" value="NZ_JBHRTN010000018.1"/>
</dbReference>
<dbReference type="EMBL" id="JBHRTN010000018">
    <property type="protein sequence ID" value="MFC3126744.1"/>
    <property type="molecule type" value="Genomic_DNA"/>
</dbReference>
<reference evidence="4" key="1">
    <citation type="journal article" date="2019" name="Int. J. Syst. Evol. Microbiol.">
        <title>The Global Catalogue of Microorganisms (GCM) 10K type strain sequencing project: providing services to taxonomists for standard genome sequencing and annotation.</title>
        <authorList>
            <consortium name="The Broad Institute Genomics Platform"/>
            <consortium name="The Broad Institute Genome Sequencing Center for Infectious Disease"/>
            <person name="Wu L."/>
            <person name="Ma J."/>
        </authorList>
    </citation>
    <scope>NUCLEOTIDE SEQUENCE [LARGE SCALE GENOMIC DNA]</scope>
    <source>
        <strain evidence="4">KCTC 52094</strain>
    </source>
</reference>
<keyword evidence="4" id="KW-1185">Reference proteome</keyword>
<feature type="transmembrane region" description="Helical" evidence="1">
    <location>
        <begin position="131"/>
        <end position="149"/>
    </location>
</feature>
<keyword evidence="1" id="KW-0812">Transmembrane</keyword>
<feature type="transmembrane region" description="Helical" evidence="1">
    <location>
        <begin position="12"/>
        <end position="39"/>
    </location>
</feature>
<evidence type="ECO:0000313" key="4">
    <source>
        <dbReference type="Proteomes" id="UP001595593"/>
    </source>
</evidence>